<dbReference type="GO" id="GO:0010181">
    <property type="term" value="F:FMN binding"/>
    <property type="evidence" value="ECO:0007669"/>
    <property type="project" value="InterPro"/>
</dbReference>
<comment type="cofactor">
    <cofactor evidence="1">
        <name>FMN</name>
        <dbReference type="ChEBI" id="CHEBI:58210"/>
    </cofactor>
</comment>
<evidence type="ECO:0000256" key="3">
    <source>
        <dbReference type="ARBA" id="ARBA00007523"/>
    </source>
</evidence>
<dbReference type="InterPro" id="IPR019575">
    <property type="entry name" value="Nuop51_4Fe4S-bd"/>
</dbReference>
<evidence type="ECO:0000313" key="13">
    <source>
        <dbReference type="EMBL" id="VAX26545.1"/>
    </source>
</evidence>
<dbReference type="SUPFAM" id="SSF142984">
    <property type="entry name" value="Nqo1 middle domain-like"/>
    <property type="match status" value="1"/>
</dbReference>
<dbReference type="PANTHER" id="PTHR43578:SF3">
    <property type="entry name" value="NADH-QUINONE OXIDOREDUCTASE SUBUNIT F"/>
    <property type="match status" value="1"/>
</dbReference>
<dbReference type="PROSITE" id="PS00644">
    <property type="entry name" value="COMPLEX1_51K_1"/>
    <property type="match status" value="1"/>
</dbReference>
<keyword evidence="5" id="KW-0285">Flavoprotein</keyword>
<evidence type="ECO:0000256" key="6">
    <source>
        <dbReference type="ARBA" id="ARBA00022643"/>
    </source>
</evidence>
<dbReference type="InterPro" id="IPR054765">
    <property type="entry name" value="SLBB_dom"/>
</dbReference>
<dbReference type="SUPFAM" id="SSF140490">
    <property type="entry name" value="Nqo1C-terminal domain-like"/>
    <property type="match status" value="1"/>
</dbReference>
<keyword evidence="13" id="KW-0560">Oxidoreductase</keyword>
<dbReference type="Gene3D" id="3.10.20.600">
    <property type="match status" value="1"/>
</dbReference>
<keyword evidence="10" id="KW-0411">Iron-sulfur</keyword>
<dbReference type="Gene3D" id="1.20.1440.230">
    <property type="entry name" value="NADH-ubiquinone oxidoreductase 51kDa subunit, iron-sulphur binding domain"/>
    <property type="match status" value="1"/>
</dbReference>
<proteinExistence type="inferred from homology"/>
<dbReference type="InterPro" id="IPR037207">
    <property type="entry name" value="Nuop51_4Fe4S-bd_sf"/>
</dbReference>
<keyword evidence="9" id="KW-0408">Iron</keyword>
<dbReference type="Pfam" id="PF22461">
    <property type="entry name" value="SLBB_2"/>
    <property type="match status" value="1"/>
</dbReference>
<dbReference type="FunFam" id="1.20.1440.230:FF:000001">
    <property type="entry name" value="Mitochondrial NADH dehydrogenase flavoprotein 1"/>
    <property type="match status" value="1"/>
</dbReference>
<keyword evidence="11" id="KW-0520">NAD</keyword>
<comment type="cofactor">
    <cofactor evidence="2">
        <name>[4Fe-4S] cluster</name>
        <dbReference type="ChEBI" id="CHEBI:49883"/>
    </cofactor>
</comment>
<dbReference type="Pfam" id="PF10589">
    <property type="entry name" value="NADH_4Fe-4S"/>
    <property type="match status" value="1"/>
</dbReference>
<dbReference type="SMART" id="SM00928">
    <property type="entry name" value="NADH_4Fe-4S"/>
    <property type="match status" value="1"/>
</dbReference>
<sequence>MEKFLLKNIENPASASLEEYLKVGGYEALNKALQMEPPDIIAEVKAAGLRGRGGAGFPTGMKWDFASRDVKFPKYLICNADEGEPGTFKDRPILEKNPHLLIEGMVISAHALKSERGYIYLRGEYPYAKIVLEKAIEEAYATGYLGDNIAGKGFGFHLGVHQGAGAYICGEETALIDSIEGRRGQPRIKPPFPVNVGAWGMPTIVNNVETLANIPLIVSIGAEKYSAIGNPECPGPKLFSVSCCVESPGVYELPMGTTLREIIYDHAGGIRGGRELKAVIPGGISTPVLTPEGIDCPMDFVNLPKRGSMLGSGAVMVFDDTVCLVKVCWRAMKFFEHESCGKCTPCREGTGWLRNILERIEGGFGRDNDMELLQDIALSITGKTFCPLGDGAAGVVLGFIKNFSDEFMYHITNKKCMVNKDSQSAG</sequence>
<feature type="domain" description="NADH-ubiquinone oxidoreductase 51kDa subunit iron-sulphur binding" evidence="12">
    <location>
        <begin position="325"/>
        <end position="370"/>
    </location>
</feature>
<dbReference type="Pfam" id="PF01512">
    <property type="entry name" value="Complex1_51K"/>
    <property type="match status" value="1"/>
</dbReference>
<dbReference type="Gene3D" id="3.40.50.11540">
    <property type="entry name" value="NADH-ubiquinone oxidoreductase 51kDa subunit"/>
    <property type="match status" value="1"/>
</dbReference>
<dbReference type="AlphaFoldDB" id="A0A3B1D4D0"/>
<evidence type="ECO:0000256" key="2">
    <source>
        <dbReference type="ARBA" id="ARBA00001966"/>
    </source>
</evidence>
<dbReference type="SUPFAM" id="SSF142019">
    <property type="entry name" value="Nqo1 FMN-binding domain-like"/>
    <property type="match status" value="1"/>
</dbReference>
<dbReference type="EMBL" id="UOGH01000004">
    <property type="protein sequence ID" value="VAX26545.1"/>
    <property type="molecule type" value="Genomic_DNA"/>
</dbReference>
<dbReference type="EC" id="1.6.5.3" evidence="13"/>
<keyword evidence="13" id="KW-0830">Ubiquinone</keyword>
<reference evidence="13" key="1">
    <citation type="submission" date="2018-06" db="EMBL/GenBank/DDBJ databases">
        <authorList>
            <person name="Zhirakovskaya E."/>
        </authorList>
    </citation>
    <scope>NUCLEOTIDE SEQUENCE</scope>
</reference>
<gene>
    <name evidence="13" type="ORF">MNBD_NITROSPIRAE02-1294</name>
</gene>
<dbReference type="NCBIfam" id="NF010120">
    <property type="entry name" value="PRK13596.1"/>
    <property type="match status" value="1"/>
</dbReference>
<evidence type="ECO:0000256" key="1">
    <source>
        <dbReference type="ARBA" id="ARBA00001917"/>
    </source>
</evidence>
<keyword evidence="6" id="KW-0288">FMN</keyword>
<dbReference type="GO" id="GO:0008137">
    <property type="term" value="F:NADH dehydrogenase (ubiquinone) activity"/>
    <property type="evidence" value="ECO:0007669"/>
    <property type="project" value="InterPro"/>
</dbReference>
<dbReference type="InterPro" id="IPR011537">
    <property type="entry name" value="NADH-UbQ_OxRdtase_suF"/>
</dbReference>
<dbReference type="Gene3D" id="6.10.250.1450">
    <property type="match status" value="1"/>
</dbReference>
<organism evidence="13">
    <name type="scientific">hydrothermal vent metagenome</name>
    <dbReference type="NCBI Taxonomy" id="652676"/>
    <lineage>
        <taxon>unclassified sequences</taxon>
        <taxon>metagenomes</taxon>
        <taxon>ecological metagenomes</taxon>
    </lineage>
</organism>
<dbReference type="InterPro" id="IPR001949">
    <property type="entry name" value="NADH-UbQ_OxRdtase_51kDa_CS"/>
</dbReference>
<dbReference type="GO" id="GO:0046872">
    <property type="term" value="F:metal ion binding"/>
    <property type="evidence" value="ECO:0007669"/>
    <property type="project" value="UniProtKB-KW"/>
</dbReference>
<evidence type="ECO:0000256" key="7">
    <source>
        <dbReference type="ARBA" id="ARBA00022723"/>
    </source>
</evidence>
<evidence type="ECO:0000256" key="8">
    <source>
        <dbReference type="ARBA" id="ARBA00022967"/>
    </source>
</evidence>
<dbReference type="GO" id="GO:0051287">
    <property type="term" value="F:NAD binding"/>
    <property type="evidence" value="ECO:0007669"/>
    <property type="project" value="InterPro"/>
</dbReference>
<dbReference type="InterPro" id="IPR037225">
    <property type="entry name" value="Nuo51_FMN-bd_sf"/>
</dbReference>
<accession>A0A3B1D4D0</accession>
<dbReference type="GO" id="GO:0051539">
    <property type="term" value="F:4 iron, 4 sulfur cluster binding"/>
    <property type="evidence" value="ECO:0007669"/>
    <property type="project" value="UniProtKB-KW"/>
</dbReference>
<evidence type="ECO:0000256" key="4">
    <source>
        <dbReference type="ARBA" id="ARBA00022485"/>
    </source>
</evidence>
<protein>
    <submittedName>
        <fullName evidence="13">NADH-ubiquinone oxidoreductase chain F</fullName>
        <ecNumber evidence="13">1.6.5.3</ecNumber>
    </submittedName>
</protein>
<name>A0A3B1D4D0_9ZZZZ</name>
<evidence type="ECO:0000259" key="12">
    <source>
        <dbReference type="SMART" id="SM00928"/>
    </source>
</evidence>
<dbReference type="InterPro" id="IPR011538">
    <property type="entry name" value="Nuo51_FMN-bd"/>
</dbReference>
<dbReference type="NCBIfam" id="TIGR01959">
    <property type="entry name" value="nuoF_fam"/>
    <property type="match status" value="1"/>
</dbReference>
<dbReference type="PROSITE" id="PS00645">
    <property type="entry name" value="COMPLEX1_51K_2"/>
    <property type="match status" value="1"/>
</dbReference>
<evidence type="ECO:0000256" key="5">
    <source>
        <dbReference type="ARBA" id="ARBA00022630"/>
    </source>
</evidence>
<keyword evidence="7" id="KW-0479">Metal-binding</keyword>
<comment type="similarity">
    <text evidence="3">Belongs to the complex I 51 kDa subunit family.</text>
</comment>
<dbReference type="PANTHER" id="PTHR43578">
    <property type="entry name" value="NADH-QUINONE OXIDOREDUCTASE SUBUNIT F"/>
    <property type="match status" value="1"/>
</dbReference>
<dbReference type="GO" id="GO:0016491">
    <property type="term" value="F:oxidoreductase activity"/>
    <property type="evidence" value="ECO:0007669"/>
    <property type="project" value="UniProtKB-KW"/>
</dbReference>
<keyword evidence="8" id="KW-1278">Translocase</keyword>
<evidence type="ECO:0000256" key="10">
    <source>
        <dbReference type="ARBA" id="ARBA00023014"/>
    </source>
</evidence>
<dbReference type="FunFam" id="3.40.50.11540:FF:000001">
    <property type="entry name" value="NADH dehydrogenase [ubiquinone] flavoprotein 1, mitochondrial"/>
    <property type="match status" value="1"/>
</dbReference>
<evidence type="ECO:0000256" key="9">
    <source>
        <dbReference type="ARBA" id="ARBA00023004"/>
    </source>
</evidence>
<evidence type="ECO:0000256" key="11">
    <source>
        <dbReference type="ARBA" id="ARBA00023027"/>
    </source>
</evidence>
<keyword evidence="4" id="KW-0004">4Fe-4S</keyword>